<evidence type="ECO:0000256" key="1">
    <source>
        <dbReference type="ARBA" id="ARBA00004141"/>
    </source>
</evidence>
<feature type="transmembrane region" description="Helical" evidence="7">
    <location>
        <begin position="142"/>
        <end position="164"/>
    </location>
</feature>
<feature type="domain" description="Rhodopsin" evidence="8">
    <location>
        <begin position="81"/>
        <end position="316"/>
    </location>
</feature>
<reference evidence="9 10" key="1">
    <citation type="submission" date="2017-12" db="EMBL/GenBank/DDBJ databases">
        <title>Comparative genomics yields insights into virulence evolution of Verticillium dahliae.</title>
        <authorList>
            <person name="Fan R."/>
            <person name="Armitage A.D."/>
            <person name="Cascant-Lopez E."/>
            <person name="Sobczyk M."/>
            <person name="Cockerton H.M."/>
            <person name="Harrison R.J."/>
        </authorList>
    </citation>
    <scope>NUCLEOTIDE SEQUENCE [LARGE SCALE GENOMIC DNA]</scope>
    <source>
        <strain evidence="9 10">12008</strain>
    </source>
</reference>
<accession>A0AA44WJ60</accession>
<name>A0AA44WJ60_VERDA</name>
<feature type="transmembrane region" description="Helical" evidence="7">
    <location>
        <begin position="253"/>
        <end position="273"/>
    </location>
</feature>
<evidence type="ECO:0000256" key="2">
    <source>
        <dbReference type="ARBA" id="ARBA00022692"/>
    </source>
</evidence>
<feature type="transmembrane region" description="Helical" evidence="7">
    <location>
        <begin position="67"/>
        <end position="85"/>
    </location>
</feature>
<feature type="transmembrane region" description="Helical" evidence="7">
    <location>
        <begin position="216"/>
        <end position="241"/>
    </location>
</feature>
<feature type="compositionally biased region" description="Polar residues" evidence="6">
    <location>
        <begin position="342"/>
        <end position="360"/>
    </location>
</feature>
<feature type="transmembrane region" description="Helical" evidence="7">
    <location>
        <begin position="176"/>
        <end position="196"/>
    </location>
</feature>
<dbReference type="EMBL" id="MPSH01000019">
    <property type="protein sequence ID" value="PNH30660.1"/>
    <property type="molecule type" value="Genomic_DNA"/>
</dbReference>
<keyword evidence="4 7" id="KW-0472">Membrane</keyword>
<comment type="caution">
    <text evidence="9">The sequence shown here is derived from an EMBL/GenBank/DDBJ whole genome shotgun (WGS) entry which is preliminary data.</text>
</comment>
<dbReference type="Proteomes" id="UP000236305">
    <property type="component" value="Unassembled WGS sequence"/>
</dbReference>
<dbReference type="AlphaFoldDB" id="A0AA44WJ60"/>
<feature type="region of interest" description="Disordered" evidence="6">
    <location>
        <begin position="340"/>
        <end position="397"/>
    </location>
</feature>
<evidence type="ECO:0000259" key="8">
    <source>
        <dbReference type="Pfam" id="PF20684"/>
    </source>
</evidence>
<dbReference type="Pfam" id="PF20684">
    <property type="entry name" value="Fung_rhodopsin"/>
    <property type="match status" value="1"/>
</dbReference>
<organism evidence="9 10">
    <name type="scientific">Verticillium dahliae</name>
    <name type="common">Verticillium wilt</name>
    <dbReference type="NCBI Taxonomy" id="27337"/>
    <lineage>
        <taxon>Eukaryota</taxon>
        <taxon>Fungi</taxon>
        <taxon>Dikarya</taxon>
        <taxon>Ascomycota</taxon>
        <taxon>Pezizomycotina</taxon>
        <taxon>Sordariomycetes</taxon>
        <taxon>Hypocreomycetidae</taxon>
        <taxon>Glomerellales</taxon>
        <taxon>Plectosphaerellaceae</taxon>
        <taxon>Verticillium</taxon>
    </lineage>
</organism>
<dbReference type="InterPro" id="IPR049326">
    <property type="entry name" value="Rhodopsin_dom_fungi"/>
</dbReference>
<evidence type="ECO:0000256" key="6">
    <source>
        <dbReference type="SAM" id="MobiDB-lite"/>
    </source>
</evidence>
<evidence type="ECO:0000313" key="9">
    <source>
        <dbReference type="EMBL" id="PNH30660.1"/>
    </source>
</evidence>
<evidence type="ECO:0000256" key="7">
    <source>
        <dbReference type="SAM" id="Phobius"/>
    </source>
</evidence>
<comment type="subcellular location">
    <subcellularLocation>
        <location evidence="1">Membrane</location>
        <topology evidence="1">Multi-pass membrane protein</topology>
    </subcellularLocation>
</comment>
<dbReference type="PANTHER" id="PTHR33048">
    <property type="entry name" value="PTH11-LIKE INTEGRAL MEMBRANE PROTEIN (AFU_ORTHOLOGUE AFUA_5G11245)"/>
    <property type="match status" value="1"/>
</dbReference>
<keyword evidence="3 7" id="KW-1133">Transmembrane helix</keyword>
<evidence type="ECO:0000313" key="10">
    <source>
        <dbReference type="Proteomes" id="UP000236305"/>
    </source>
</evidence>
<evidence type="ECO:0000256" key="4">
    <source>
        <dbReference type="ARBA" id="ARBA00023136"/>
    </source>
</evidence>
<evidence type="ECO:0000256" key="3">
    <source>
        <dbReference type="ARBA" id="ARBA00022989"/>
    </source>
</evidence>
<dbReference type="PANTHER" id="PTHR33048:SF151">
    <property type="entry name" value="INTEGRAL MEMBRANE PROTEIN"/>
    <property type="match status" value="1"/>
</dbReference>
<sequence>MIYDGSTAVSYLVADRNTLHGSGEAVLFLKPKASDMTSTKSVYLERLARFAATQDLSQDKRSYVRDFSIACTALAAVFVALRFLARYRQRARLGADDWLALMAFVLLGGNLAINLVMVGQGLGLHAGVLTLEERQTLDKTMVAAEILYVTAVNVYKLSLLFLYIRIFPIHSVHLGGYICGGLSTAWNLTCAFTAAFQCSPREKLWEPWLEGRCINLFLAHLCIAVPSILLDIAILALPFPHVLPLNTTVGQKIMLMFVFLLGSYVVFTSIYRLRVFLLYSSDDISYTLASGCAWNVIEISAGAIAACVPTLVPLVRELVTLFTSVSSSFTGSSIMTVRDSGGNATTPLGRQKQPQVSSISREAARYGITDVETPLEDPSPQAGWRSTQPKFRGGPPR</sequence>
<dbReference type="GO" id="GO:0016020">
    <property type="term" value="C:membrane"/>
    <property type="evidence" value="ECO:0007669"/>
    <property type="project" value="UniProtKB-SubCell"/>
</dbReference>
<gene>
    <name evidence="9" type="ORF">BJF96_g6078</name>
</gene>
<comment type="similarity">
    <text evidence="5">Belongs to the SAT4 family.</text>
</comment>
<protein>
    <recommendedName>
        <fullName evidence="8">Rhodopsin domain-containing protein</fullName>
    </recommendedName>
</protein>
<dbReference type="InterPro" id="IPR052337">
    <property type="entry name" value="SAT4-like"/>
</dbReference>
<evidence type="ECO:0000256" key="5">
    <source>
        <dbReference type="ARBA" id="ARBA00038359"/>
    </source>
</evidence>
<keyword evidence="2 7" id="KW-0812">Transmembrane</keyword>
<feature type="transmembrane region" description="Helical" evidence="7">
    <location>
        <begin position="97"/>
        <end position="122"/>
    </location>
</feature>
<proteinExistence type="inferred from homology"/>